<keyword evidence="1" id="KW-0812">Transmembrane</keyword>
<keyword evidence="1" id="KW-1133">Transmembrane helix</keyword>
<name>A0A1F7X7U6_9BACT</name>
<protein>
    <submittedName>
        <fullName evidence="2">Uncharacterized protein</fullName>
    </submittedName>
</protein>
<dbReference type="Proteomes" id="UP000177053">
    <property type="component" value="Unassembled WGS sequence"/>
</dbReference>
<comment type="caution">
    <text evidence="2">The sequence shown here is derived from an EMBL/GenBank/DDBJ whole genome shotgun (WGS) entry which is preliminary data.</text>
</comment>
<feature type="transmembrane region" description="Helical" evidence="1">
    <location>
        <begin position="89"/>
        <end position="114"/>
    </location>
</feature>
<keyword evidence="1" id="KW-0472">Membrane</keyword>
<dbReference type="EMBL" id="MGFS01000027">
    <property type="protein sequence ID" value="OGM10983.1"/>
    <property type="molecule type" value="Genomic_DNA"/>
</dbReference>
<sequence>MNVIVRQIKLTLIIAITNLILSVYYLFIGLRLSALYSQFNVATPNPFLNNKYFLIFVIFTLLSFVYWYFLRNKVNKGIGVNIKIYNLILLFLTSPIIYLAFTFIYSLIIIHIIVPRSI</sequence>
<dbReference type="AlphaFoldDB" id="A0A1F7X7U6"/>
<feature type="transmembrane region" description="Helical" evidence="1">
    <location>
        <begin position="12"/>
        <end position="32"/>
    </location>
</feature>
<evidence type="ECO:0000313" key="2">
    <source>
        <dbReference type="EMBL" id="OGM10983.1"/>
    </source>
</evidence>
<accession>A0A1F7X7U6</accession>
<feature type="transmembrane region" description="Helical" evidence="1">
    <location>
        <begin position="52"/>
        <end position="69"/>
    </location>
</feature>
<gene>
    <name evidence="2" type="ORF">A2Z22_03895</name>
</gene>
<organism evidence="2 3">
    <name type="scientific">Candidatus Woesebacteria bacterium RBG_16_34_12</name>
    <dbReference type="NCBI Taxonomy" id="1802480"/>
    <lineage>
        <taxon>Bacteria</taxon>
        <taxon>Candidatus Woeseibacteriota</taxon>
    </lineage>
</organism>
<proteinExistence type="predicted"/>
<evidence type="ECO:0000256" key="1">
    <source>
        <dbReference type="SAM" id="Phobius"/>
    </source>
</evidence>
<evidence type="ECO:0000313" key="3">
    <source>
        <dbReference type="Proteomes" id="UP000177053"/>
    </source>
</evidence>
<reference evidence="2 3" key="1">
    <citation type="journal article" date="2016" name="Nat. Commun.">
        <title>Thousands of microbial genomes shed light on interconnected biogeochemical processes in an aquifer system.</title>
        <authorList>
            <person name="Anantharaman K."/>
            <person name="Brown C.T."/>
            <person name="Hug L.A."/>
            <person name="Sharon I."/>
            <person name="Castelle C.J."/>
            <person name="Probst A.J."/>
            <person name="Thomas B.C."/>
            <person name="Singh A."/>
            <person name="Wilkins M.J."/>
            <person name="Karaoz U."/>
            <person name="Brodie E.L."/>
            <person name="Williams K.H."/>
            <person name="Hubbard S.S."/>
            <person name="Banfield J.F."/>
        </authorList>
    </citation>
    <scope>NUCLEOTIDE SEQUENCE [LARGE SCALE GENOMIC DNA]</scope>
</reference>